<dbReference type="Proteomes" id="UP001187415">
    <property type="component" value="Unassembled WGS sequence"/>
</dbReference>
<dbReference type="AlphaFoldDB" id="A0AA88NNM7"/>
<comment type="caution">
    <text evidence="2">The sequence shown here is derived from an EMBL/GenBank/DDBJ whole genome shotgun (WGS) entry which is preliminary data.</text>
</comment>
<accession>A0AA88NNM7</accession>
<sequence length="73" mass="7455">MALNAKRQLSESSDPVERLRLQCLARGSFGIKGLAVTLSNCSFHQAGGASAGPGVTVVSGKVSGPGRENDVLT</sequence>
<evidence type="ECO:0000256" key="1">
    <source>
        <dbReference type="SAM" id="MobiDB-lite"/>
    </source>
</evidence>
<evidence type="ECO:0000313" key="2">
    <source>
        <dbReference type="EMBL" id="KAK2863496.1"/>
    </source>
</evidence>
<organism evidence="2 3">
    <name type="scientific">Channa striata</name>
    <name type="common">Snakehead murrel</name>
    <name type="synonym">Ophicephalus striatus</name>
    <dbReference type="NCBI Taxonomy" id="64152"/>
    <lineage>
        <taxon>Eukaryota</taxon>
        <taxon>Metazoa</taxon>
        <taxon>Chordata</taxon>
        <taxon>Craniata</taxon>
        <taxon>Vertebrata</taxon>
        <taxon>Euteleostomi</taxon>
        <taxon>Actinopterygii</taxon>
        <taxon>Neopterygii</taxon>
        <taxon>Teleostei</taxon>
        <taxon>Neoteleostei</taxon>
        <taxon>Acanthomorphata</taxon>
        <taxon>Anabantaria</taxon>
        <taxon>Anabantiformes</taxon>
        <taxon>Channoidei</taxon>
        <taxon>Channidae</taxon>
        <taxon>Channa</taxon>
    </lineage>
</organism>
<proteinExistence type="predicted"/>
<protein>
    <submittedName>
        <fullName evidence="2">Uncharacterized protein</fullName>
    </submittedName>
</protein>
<reference evidence="2" key="1">
    <citation type="submission" date="2023-07" db="EMBL/GenBank/DDBJ databases">
        <title>Chromosome-level Genome Assembly of Striped Snakehead (Channa striata).</title>
        <authorList>
            <person name="Liu H."/>
        </authorList>
    </citation>
    <scope>NUCLEOTIDE SEQUENCE</scope>
    <source>
        <strain evidence="2">Gz</strain>
        <tissue evidence="2">Muscle</tissue>
    </source>
</reference>
<gene>
    <name evidence="2" type="ORF">Q5P01_003029</name>
</gene>
<keyword evidence="3" id="KW-1185">Reference proteome</keyword>
<dbReference type="EMBL" id="JAUPFM010000001">
    <property type="protein sequence ID" value="KAK2863496.1"/>
    <property type="molecule type" value="Genomic_DNA"/>
</dbReference>
<evidence type="ECO:0000313" key="3">
    <source>
        <dbReference type="Proteomes" id="UP001187415"/>
    </source>
</evidence>
<feature type="region of interest" description="Disordered" evidence="1">
    <location>
        <begin position="46"/>
        <end position="73"/>
    </location>
</feature>
<name>A0AA88NNM7_CHASR</name>